<dbReference type="PANTHER" id="PTHR11351">
    <property type="entry name" value="ACYL-COA DESATURASE"/>
    <property type="match status" value="1"/>
</dbReference>
<evidence type="ECO:0000256" key="1">
    <source>
        <dbReference type="ARBA" id="ARBA00004141"/>
    </source>
</evidence>
<evidence type="ECO:0000256" key="11">
    <source>
        <dbReference type="ARBA" id="ARBA00023160"/>
    </source>
</evidence>
<evidence type="ECO:0000256" key="2">
    <source>
        <dbReference type="ARBA" id="ARBA00009295"/>
    </source>
</evidence>
<evidence type="ECO:0000256" key="4">
    <source>
        <dbReference type="ARBA" id="ARBA00022692"/>
    </source>
</evidence>
<keyword evidence="3 12" id="KW-0444">Lipid biosynthesis</keyword>
<dbReference type="Pfam" id="PF00487">
    <property type="entry name" value="FA_desaturase"/>
    <property type="match status" value="1"/>
</dbReference>
<evidence type="ECO:0000256" key="3">
    <source>
        <dbReference type="ARBA" id="ARBA00022516"/>
    </source>
</evidence>
<dbReference type="AlphaFoldDB" id="A0A9P0HNL0"/>
<comment type="domain">
    <text evidence="12">The histidine box domains are involved in binding the catalytic metal ions.</text>
</comment>
<evidence type="ECO:0000256" key="9">
    <source>
        <dbReference type="ARBA" id="ARBA00023098"/>
    </source>
</evidence>
<keyword evidence="5" id="KW-0276">Fatty acid metabolism</keyword>
<proteinExistence type="inferred from homology"/>
<organism evidence="15 16">
    <name type="scientific">Nezara viridula</name>
    <name type="common">Southern green stink bug</name>
    <name type="synonym">Cimex viridulus</name>
    <dbReference type="NCBI Taxonomy" id="85310"/>
    <lineage>
        <taxon>Eukaryota</taxon>
        <taxon>Metazoa</taxon>
        <taxon>Ecdysozoa</taxon>
        <taxon>Arthropoda</taxon>
        <taxon>Hexapoda</taxon>
        <taxon>Insecta</taxon>
        <taxon>Pterygota</taxon>
        <taxon>Neoptera</taxon>
        <taxon>Paraneoptera</taxon>
        <taxon>Hemiptera</taxon>
        <taxon>Heteroptera</taxon>
        <taxon>Panheteroptera</taxon>
        <taxon>Pentatomomorpha</taxon>
        <taxon>Pentatomoidea</taxon>
        <taxon>Pentatomidae</taxon>
        <taxon>Pentatominae</taxon>
        <taxon>Nezara</taxon>
    </lineage>
</organism>
<evidence type="ECO:0000256" key="5">
    <source>
        <dbReference type="ARBA" id="ARBA00022832"/>
    </source>
</evidence>
<keyword evidence="8" id="KW-0408">Iron</keyword>
<dbReference type="PRINTS" id="PR00075">
    <property type="entry name" value="FACDDSATRASE"/>
</dbReference>
<evidence type="ECO:0000256" key="7">
    <source>
        <dbReference type="ARBA" id="ARBA00023002"/>
    </source>
</evidence>
<evidence type="ECO:0000313" key="16">
    <source>
        <dbReference type="Proteomes" id="UP001152798"/>
    </source>
</evidence>
<evidence type="ECO:0000259" key="14">
    <source>
        <dbReference type="Pfam" id="PF00487"/>
    </source>
</evidence>
<dbReference type="GO" id="GO:0005789">
    <property type="term" value="C:endoplasmic reticulum membrane"/>
    <property type="evidence" value="ECO:0007669"/>
    <property type="project" value="TreeGrafter"/>
</dbReference>
<keyword evidence="16" id="KW-1185">Reference proteome</keyword>
<dbReference type="EMBL" id="OV725082">
    <property type="protein sequence ID" value="CAH1405200.1"/>
    <property type="molecule type" value="Genomic_DNA"/>
</dbReference>
<keyword evidence="4 12" id="KW-0812">Transmembrane</keyword>
<keyword evidence="10 13" id="KW-0472">Membrane</keyword>
<comment type="cofactor">
    <cofactor evidence="12">
        <name>Fe(2+)</name>
        <dbReference type="ChEBI" id="CHEBI:29033"/>
    </cofactor>
</comment>
<keyword evidence="9" id="KW-0443">Lipid metabolism</keyword>
<dbReference type="GO" id="GO:0004768">
    <property type="term" value="F:stearoyl-CoA 9-desaturase activity"/>
    <property type="evidence" value="ECO:0007669"/>
    <property type="project" value="TreeGrafter"/>
</dbReference>
<dbReference type="CDD" id="cd03505">
    <property type="entry name" value="Delta9-FADS-like"/>
    <property type="match status" value="1"/>
</dbReference>
<dbReference type="OrthoDB" id="10260134at2759"/>
<sequence length="316" mass="36918">MVLEKTKEDVLEKTKEDVLEKPKLVWFNVVGFVLLHLIWLYSVYIILTGKVKLITTIYTVTSCIFIAGLGITLGAHRLWSHRSYKAKLPLRLFLLLGQTMAGQNCLWVWVRDHRTHHKFSDTDADPHNAKRGFFFSHMGWLMMRKHPDVIRKGKQVDLSDLEADPWIMFQKKYYIPLHLLISLAISAVPHFLWNESLWYSLMVSYVFRIVVQLHFTWTVNSFAHMYGNKPYEKEIIPAQNPYVAILALGEGWHNFHHAFPWDCNTSEFGQYFNLSSKCLRIFEYLGLAYDLKIATKEIIMNRVLKHGDGSHHLIGN</sequence>
<comment type="subcellular location">
    <subcellularLocation>
        <location evidence="1">Membrane</location>
        <topology evidence="1">Multi-pass membrane protein</topology>
    </subcellularLocation>
</comment>
<feature type="transmembrane region" description="Helical" evidence="13">
    <location>
        <begin position="54"/>
        <end position="76"/>
    </location>
</feature>
<dbReference type="GO" id="GO:0006636">
    <property type="term" value="P:unsaturated fatty acid biosynthetic process"/>
    <property type="evidence" value="ECO:0007669"/>
    <property type="project" value="TreeGrafter"/>
</dbReference>
<evidence type="ECO:0000313" key="15">
    <source>
        <dbReference type="EMBL" id="CAH1405200.1"/>
    </source>
</evidence>
<evidence type="ECO:0000256" key="13">
    <source>
        <dbReference type="SAM" id="Phobius"/>
    </source>
</evidence>
<feature type="transmembrane region" description="Helical" evidence="13">
    <location>
        <begin position="88"/>
        <end position="110"/>
    </location>
</feature>
<name>A0A9P0HNL0_NEZVI</name>
<evidence type="ECO:0000256" key="10">
    <source>
        <dbReference type="ARBA" id="ARBA00023136"/>
    </source>
</evidence>
<reference evidence="15" key="1">
    <citation type="submission" date="2022-01" db="EMBL/GenBank/DDBJ databases">
        <authorList>
            <person name="King R."/>
        </authorList>
    </citation>
    <scope>NUCLEOTIDE SEQUENCE</scope>
</reference>
<feature type="transmembrane region" description="Helical" evidence="13">
    <location>
        <begin position="198"/>
        <end position="219"/>
    </location>
</feature>
<dbReference type="PANTHER" id="PTHR11351:SF92">
    <property type="entry name" value="ACYL-COA DESATURASE 2-LIKE PROTEIN"/>
    <property type="match status" value="1"/>
</dbReference>
<gene>
    <name evidence="15" type="ORF">NEZAVI_LOCUS13454</name>
</gene>
<evidence type="ECO:0000256" key="6">
    <source>
        <dbReference type="ARBA" id="ARBA00022989"/>
    </source>
</evidence>
<dbReference type="GO" id="GO:0005506">
    <property type="term" value="F:iron ion binding"/>
    <property type="evidence" value="ECO:0007669"/>
    <property type="project" value="TreeGrafter"/>
</dbReference>
<feature type="transmembrane region" description="Helical" evidence="13">
    <location>
        <begin position="25"/>
        <end position="47"/>
    </location>
</feature>
<keyword evidence="6 13" id="KW-1133">Transmembrane helix</keyword>
<dbReference type="Proteomes" id="UP001152798">
    <property type="component" value="Chromosome 6"/>
</dbReference>
<evidence type="ECO:0000256" key="8">
    <source>
        <dbReference type="ARBA" id="ARBA00023004"/>
    </source>
</evidence>
<protein>
    <recommendedName>
        <fullName evidence="14">Fatty acid desaturase domain-containing protein</fullName>
    </recommendedName>
</protein>
<accession>A0A9P0HNL0</accession>
<dbReference type="InterPro" id="IPR005804">
    <property type="entry name" value="FA_desaturase_dom"/>
</dbReference>
<keyword evidence="11 12" id="KW-0275">Fatty acid biosynthesis</keyword>
<keyword evidence="7 12" id="KW-0560">Oxidoreductase</keyword>
<dbReference type="InterPro" id="IPR015876">
    <property type="entry name" value="Acyl-CoA_DS"/>
</dbReference>
<feature type="domain" description="Fatty acid desaturase" evidence="14">
    <location>
        <begin position="61"/>
        <end position="260"/>
    </location>
</feature>
<evidence type="ECO:0000256" key="12">
    <source>
        <dbReference type="RuleBase" id="RU000581"/>
    </source>
</evidence>
<feature type="transmembrane region" description="Helical" evidence="13">
    <location>
        <begin position="173"/>
        <end position="192"/>
    </location>
</feature>
<comment type="similarity">
    <text evidence="2 12">Belongs to the fatty acid desaturase type 1 family.</text>
</comment>